<organism evidence="1">
    <name type="scientific">Zea mays</name>
    <name type="common">Maize</name>
    <dbReference type="NCBI Taxonomy" id="4577"/>
    <lineage>
        <taxon>Eukaryota</taxon>
        <taxon>Viridiplantae</taxon>
        <taxon>Streptophyta</taxon>
        <taxon>Embryophyta</taxon>
        <taxon>Tracheophyta</taxon>
        <taxon>Spermatophyta</taxon>
        <taxon>Magnoliopsida</taxon>
        <taxon>Liliopsida</taxon>
        <taxon>Poales</taxon>
        <taxon>Poaceae</taxon>
        <taxon>PACMAD clade</taxon>
        <taxon>Panicoideae</taxon>
        <taxon>Andropogonodae</taxon>
        <taxon>Andropogoneae</taxon>
        <taxon>Tripsacinae</taxon>
        <taxon>Zea</taxon>
    </lineage>
</organism>
<protein>
    <submittedName>
        <fullName evidence="1">Uncharacterized protein</fullName>
    </submittedName>
</protein>
<proteinExistence type="evidence at transcript level"/>
<evidence type="ECO:0000313" key="1">
    <source>
        <dbReference type="EMBL" id="ACG48111.1"/>
    </source>
</evidence>
<reference evidence="1" key="1">
    <citation type="journal article" date="2009" name="Plant Mol. Biol.">
        <title>Insights into corn genes derived from large-scale cDNA sequencing.</title>
        <authorList>
            <person name="Alexandrov N.N."/>
            <person name="Brover V.V."/>
            <person name="Freidin S."/>
            <person name="Troukhan M.E."/>
            <person name="Tatarinova T.V."/>
            <person name="Zhang H."/>
            <person name="Swaller T.J."/>
            <person name="Lu Y.P."/>
            <person name="Bouck J."/>
            <person name="Flavell R.B."/>
            <person name="Feldmann K.A."/>
        </authorList>
    </citation>
    <scope>NUCLEOTIDE SEQUENCE</scope>
</reference>
<name>B6UFH8_MAIZE</name>
<accession>B6UFH8</accession>
<sequence length="51" mass="5609">MSSLVVPISPWFVLTMFSDVFGLRCHSKSMICSSPPAASTSFVERENVLIC</sequence>
<dbReference type="AlphaFoldDB" id="B6UFH8"/>
<dbReference type="EMBL" id="EU975993">
    <property type="protein sequence ID" value="ACG48111.1"/>
    <property type="molecule type" value="mRNA"/>
</dbReference>